<evidence type="ECO:0000256" key="2">
    <source>
        <dbReference type="ARBA" id="ARBA00004733"/>
    </source>
</evidence>
<evidence type="ECO:0000259" key="12">
    <source>
        <dbReference type="Pfam" id="PF00291"/>
    </source>
</evidence>
<dbReference type="InterPro" id="IPR006654">
    <property type="entry name" value="Trp_synth_beta"/>
</dbReference>
<evidence type="ECO:0000313" key="14">
    <source>
        <dbReference type="Proteomes" id="UP000446768"/>
    </source>
</evidence>
<keyword evidence="14" id="KW-1185">Reference proteome</keyword>
<dbReference type="InterPro" id="IPR001926">
    <property type="entry name" value="TrpB-like_PALP"/>
</dbReference>
<comment type="function">
    <text evidence="11">The beta subunit is responsible for the synthesis of L-tryptophan from indole and L-serine.</text>
</comment>
<gene>
    <name evidence="11 13" type="primary">trpB</name>
    <name evidence="13" type="ORF">GJ700_25155</name>
</gene>
<keyword evidence="8 11" id="KW-0057">Aromatic amino acid biosynthesis</keyword>
<evidence type="ECO:0000256" key="8">
    <source>
        <dbReference type="ARBA" id="ARBA00023141"/>
    </source>
</evidence>
<dbReference type="RefSeq" id="WP_154379115.1">
    <property type="nucleotide sequence ID" value="NZ_WKJJ01000017.1"/>
</dbReference>
<keyword evidence="6 11" id="KW-0822">Tryptophan biosynthesis</keyword>
<organism evidence="13 14">
    <name type="scientific">Pseudoduganella rivuli</name>
    <dbReference type="NCBI Taxonomy" id="2666085"/>
    <lineage>
        <taxon>Bacteria</taxon>
        <taxon>Pseudomonadati</taxon>
        <taxon>Pseudomonadota</taxon>
        <taxon>Betaproteobacteria</taxon>
        <taxon>Burkholderiales</taxon>
        <taxon>Oxalobacteraceae</taxon>
        <taxon>Telluria group</taxon>
        <taxon>Pseudoduganella</taxon>
    </lineage>
</organism>
<dbReference type="Proteomes" id="UP000446768">
    <property type="component" value="Unassembled WGS sequence"/>
</dbReference>
<evidence type="ECO:0000256" key="3">
    <source>
        <dbReference type="ARBA" id="ARBA00009982"/>
    </source>
</evidence>
<dbReference type="InterPro" id="IPR006653">
    <property type="entry name" value="Trp_synth_b_CS"/>
</dbReference>
<name>A0A7X2ISJ4_9BURK</name>
<evidence type="ECO:0000256" key="1">
    <source>
        <dbReference type="ARBA" id="ARBA00001933"/>
    </source>
</evidence>
<evidence type="ECO:0000256" key="5">
    <source>
        <dbReference type="ARBA" id="ARBA00022605"/>
    </source>
</evidence>
<keyword evidence="9 11" id="KW-0456">Lyase</keyword>
<dbReference type="Gene3D" id="3.40.50.1100">
    <property type="match status" value="2"/>
</dbReference>
<dbReference type="HAMAP" id="MF_00133">
    <property type="entry name" value="Trp_synth_beta"/>
    <property type="match status" value="1"/>
</dbReference>
<evidence type="ECO:0000256" key="6">
    <source>
        <dbReference type="ARBA" id="ARBA00022822"/>
    </source>
</evidence>
<dbReference type="Pfam" id="PF00291">
    <property type="entry name" value="PALP"/>
    <property type="match status" value="1"/>
</dbReference>
<evidence type="ECO:0000256" key="4">
    <source>
        <dbReference type="ARBA" id="ARBA00011270"/>
    </source>
</evidence>
<keyword evidence="5 11" id="KW-0028">Amino-acid biosynthesis</keyword>
<dbReference type="PANTHER" id="PTHR48077">
    <property type="entry name" value="TRYPTOPHAN SYNTHASE-RELATED"/>
    <property type="match status" value="1"/>
</dbReference>
<dbReference type="SUPFAM" id="SSF53686">
    <property type="entry name" value="Tryptophan synthase beta subunit-like PLP-dependent enzymes"/>
    <property type="match status" value="1"/>
</dbReference>
<comment type="subunit">
    <text evidence="4 11">Tetramer of two alpha and two beta chains.</text>
</comment>
<feature type="modified residue" description="N6-(pyridoxal phosphate)lysine" evidence="11">
    <location>
        <position position="102"/>
    </location>
</feature>
<sequence>MNKPAAPLFHATDYELPDPTGHFGTYGGSFVAETLTYALSELKDAYAKYSQDPAFLEEFRYELKHFVGRPSPIYHAKRWSEQMGGAQIYFKREDLNHTGAHKINNVIGQALLAKRMGKPRIIAETGAGQHGVATATICARFGLECVVYMGSEDVKRQAQNVYRMKLLGATVVPVESGSKTLKDALNEAMRDWVTNIENTFYIIGTVAGPHPYPMLVRDFQSVIGEECLVQMPELAGRQPDYVVACIGGGSNAMGIFYPYIDQKQVQLIGVEAAGEGLDTGKHAASLTKGYPGVLHGNRTYLLQDENGQIIETHSVSAGLDYPGVGPEHSYLKDSGRAQYVSITDDEALQAFHDSCHIEGIIPALESSHALAYAAKLAATLPKDKIVLANLSGRGDKDMHTVAERMGMKFG</sequence>
<dbReference type="NCBIfam" id="TIGR00263">
    <property type="entry name" value="trpB"/>
    <property type="match status" value="1"/>
</dbReference>
<evidence type="ECO:0000313" key="13">
    <source>
        <dbReference type="EMBL" id="MRV75007.1"/>
    </source>
</evidence>
<dbReference type="InterPro" id="IPR023026">
    <property type="entry name" value="Trp_synth_beta/beta-like"/>
</dbReference>
<comment type="pathway">
    <text evidence="2 11">Amino-acid biosynthesis; L-tryptophan biosynthesis; L-tryptophan from chorismate: step 5/5.</text>
</comment>
<dbReference type="PANTHER" id="PTHR48077:SF3">
    <property type="entry name" value="TRYPTOPHAN SYNTHASE"/>
    <property type="match status" value="1"/>
</dbReference>
<dbReference type="UniPathway" id="UPA00035">
    <property type="reaction ID" value="UER00044"/>
</dbReference>
<evidence type="ECO:0000256" key="9">
    <source>
        <dbReference type="ARBA" id="ARBA00023239"/>
    </source>
</evidence>
<evidence type="ECO:0000256" key="11">
    <source>
        <dbReference type="HAMAP-Rule" id="MF_00133"/>
    </source>
</evidence>
<dbReference type="CDD" id="cd06446">
    <property type="entry name" value="Trp-synth_B"/>
    <property type="match status" value="1"/>
</dbReference>
<dbReference type="FunFam" id="3.40.50.1100:FF:000001">
    <property type="entry name" value="Tryptophan synthase beta chain"/>
    <property type="match status" value="1"/>
</dbReference>
<dbReference type="AlphaFoldDB" id="A0A7X2ISJ4"/>
<comment type="caution">
    <text evidence="13">The sequence shown here is derived from an EMBL/GenBank/DDBJ whole genome shotgun (WGS) entry which is preliminary data.</text>
</comment>
<comment type="catalytic activity">
    <reaction evidence="10 11">
        <text>(1S,2R)-1-C-(indol-3-yl)glycerol 3-phosphate + L-serine = D-glyceraldehyde 3-phosphate + L-tryptophan + H2O</text>
        <dbReference type="Rhea" id="RHEA:10532"/>
        <dbReference type="ChEBI" id="CHEBI:15377"/>
        <dbReference type="ChEBI" id="CHEBI:33384"/>
        <dbReference type="ChEBI" id="CHEBI:57912"/>
        <dbReference type="ChEBI" id="CHEBI:58866"/>
        <dbReference type="ChEBI" id="CHEBI:59776"/>
        <dbReference type="EC" id="4.2.1.20"/>
    </reaction>
</comment>
<proteinExistence type="inferred from homology"/>
<feature type="domain" description="Tryptophan synthase beta chain-like PALP" evidence="12">
    <location>
        <begin position="68"/>
        <end position="392"/>
    </location>
</feature>
<comment type="similarity">
    <text evidence="3 11">Belongs to the TrpB family.</text>
</comment>
<dbReference type="GO" id="GO:0004834">
    <property type="term" value="F:tryptophan synthase activity"/>
    <property type="evidence" value="ECO:0007669"/>
    <property type="project" value="UniProtKB-UniRule"/>
</dbReference>
<reference evidence="13 14" key="1">
    <citation type="submission" date="2019-11" db="EMBL/GenBank/DDBJ databases">
        <title>Novel species isolated from a subtropical stream in China.</title>
        <authorList>
            <person name="Lu H."/>
        </authorList>
    </citation>
    <scope>NUCLEOTIDE SEQUENCE [LARGE SCALE GENOMIC DNA]</scope>
    <source>
        <strain evidence="13 14">FT92W</strain>
    </source>
</reference>
<evidence type="ECO:0000256" key="10">
    <source>
        <dbReference type="ARBA" id="ARBA00049047"/>
    </source>
</evidence>
<dbReference type="PIRSF" id="PIRSF001413">
    <property type="entry name" value="Trp_syn_beta"/>
    <property type="match status" value="1"/>
</dbReference>
<dbReference type="EC" id="4.2.1.20" evidence="11"/>
<accession>A0A7X2ISJ4</accession>
<dbReference type="GO" id="GO:0005737">
    <property type="term" value="C:cytoplasm"/>
    <property type="evidence" value="ECO:0007669"/>
    <property type="project" value="TreeGrafter"/>
</dbReference>
<dbReference type="EMBL" id="WKJJ01000017">
    <property type="protein sequence ID" value="MRV75007.1"/>
    <property type="molecule type" value="Genomic_DNA"/>
</dbReference>
<dbReference type="PROSITE" id="PS00168">
    <property type="entry name" value="TRP_SYNTHASE_BETA"/>
    <property type="match status" value="1"/>
</dbReference>
<protein>
    <recommendedName>
        <fullName evidence="11">Tryptophan synthase beta chain</fullName>
        <ecNumber evidence="11">4.2.1.20</ecNumber>
    </recommendedName>
</protein>
<evidence type="ECO:0000256" key="7">
    <source>
        <dbReference type="ARBA" id="ARBA00022898"/>
    </source>
</evidence>
<dbReference type="FunFam" id="3.40.50.1100:FF:000004">
    <property type="entry name" value="Tryptophan synthase beta chain"/>
    <property type="match status" value="1"/>
</dbReference>
<dbReference type="InterPro" id="IPR036052">
    <property type="entry name" value="TrpB-like_PALP_sf"/>
</dbReference>
<comment type="cofactor">
    <cofactor evidence="1 11">
        <name>pyridoxal 5'-phosphate</name>
        <dbReference type="ChEBI" id="CHEBI:597326"/>
    </cofactor>
</comment>
<keyword evidence="7 11" id="KW-0663">Pyridoxal phosphate</keyword>